<gene>
    <name evidence="2" type="ORF">LEQ_2093c</name>
</gene>
<reference evidence="2 3" key="1">
    <citation type="journal article" date="2014" name="Genome Announc.">
        <title>The Genome of the Predominant Equine Lactobacillus Species, Lactobacillus equi, Is Reflective of Its Lifestyle Adaptations to an Herbivorous Host.</title>
        <authorList>
            <person name="O'Donnell M.M."/>
            <person name="Harris H.M."/>
            <person name="O'Toole P.W."/>
            <person name="Ross R.P."/>
        </authorList>
    </citation>
    <scope>NUCLEOTIDE SEQUENCE [LARGE SCALE GENOMIC DNA]</scope>
    <source>
        <strain evidence="2 3">DPC 6820</strain>
    </source>
</reference>
<evidence type="ECO:0000256" key="1">
    <source>
        <dbReference type="HAMAP-Rule" id="MF_01526"/>
    </source>
</evidence>
<name>V7HZI3_9LACO</name>
<evidence type="ECO:0000313" key="2">
    <source>
        <dbReference type="EMBL" id="ETA74421.1"/>
    </source>
</evidence>
<protein>
    <recommendedName>
        <fullName evidence="1">UPF0342 protein LEQ_2093c</fullName>
    </recommendedName>
</protein>
<dbReference type="Proteomes" id="UP000018559">
    <property type="component" value="Unassembled WGS sequence"/>
</dbReference>
<organism evidence="2 3">
    <name type="scientific">Ligilactobacillus equi DPC 6820</name>
    <dbReference type="NCBI Taxonomy" id="1392007"/>
    <lineage>
        <taxon>Bacteria</taxon>
        <taxon>Bacillati</taxon>
        <taxon>Bacillota</taxon>
        <taxon>Bacilli</taxon>
        <taxon>Lactobacillales</taxon>
        <taxon>Lactobacillaceae</taxon>
        <taxon>Ligilactobacillus</taxon>
    </lineage>
</organism>
<dbReference type="AlphaFoldDB" id="V7HZI3"/>
<dbReference type="SUPFAM" id="SSF158622">
    <property type="entry name" value="YheA/YmcA-like"/>
    <property type="match status" value="1"/>
</dbReference>
<dbReference type="Gene3D" id="1.20.1500.10">
    <property type="entry name" value="YheA/YmcA-like"/>
    <property type="match status" value="1"/>
</dbReference>
<comment type="similarity">
    <text evidence="1">Belongs to the UPF0342 family.</text>
</comment>
<dbReference type="EMBL" id="AWWH01000073">
    <property type="protein sequence ID" value="ETA74421.1"/>
    <property type="molecule type" value="Genomic_DNA"/>
</dbReference>
<dbReference type="Pfam" id="PF06133">
    <property type="entry name" value="Com_YlbF"/>
    <property type="match status" value="1"/>
</dbReference>
<dbReference type="HAMAP" id="MF_01526">
    <property type="entry name" value="UPF0342"/>
    <property type="match status" value="1"/>
</dbReference>
<proteinExistence type="inferred from homology"/>
<accession>V7HZI3</accession>
<dbReference type="InterPro" id="IPR010368">
    <property type="entry name" value="Com_YlbF"/>
</dbReference>
<sequence>MPLVAYLTKKEFIKMINIYDTINQLEQDLRKTQEYLDLKQAYETLKQDGEAYQIFKDIRQMQEEMQAKQMQGTLGQEDMEKLQALGQKVEEFPSLKELMMKEQVLSMIINEAHAAMMKPINEMYQD</sequence>
<dbReference type="PATRIC" id="fig|1392007.3.peg.747"/>
<evidence type="ECO:0000313" key="3">
    <source>
        <dbReference type="Proteomes" id="UP000018559"/>
    </source>
</evidence>
<keyword evidence="3" id="KW-1185">Reference proteome</keyword>
<comment type="caution">
    <text evidence="2">The sequence shown here is derived from an EMBL/GenBank/DDBJ whole genome shotgun (WGS) entry which is preliminary data.</text>
</comment>
<dbReference type="InterPro" id="IPR023378">
    <property type="entry name" value="YheA/YmcA-like_dom_sf"/>
</dbReference>